<dbReference type="RefSeq" id="WP_058502302.1">
    <property type="nucleotide sequence ID" value="NZ_CAAAJA010000071.1"/>
</dbReference>
<dbReference type="Proteomes" id="UP000054761">
    <property type="component" value="Unassembled WGS sequence"/>
</dbReference>
<name>A0A0W0VHA9_9GAMM</name>
<gene>
    <name evidence="2" type="ORF">Lisr_1981</name>
</gene>
<dbReference type="CDD" id="cd04301">
    <property type="entry name" value="NAT_SF"/>
    <property type="match status" value="1"/>
</dbReference>
<dbReference type="InterPro" id="IPR016181">
    <property type="entry name" value="Acyl_CoA_acyltransferase"/>
</dbReference>
<dbReference type="InterPro" id="IPR000182">
    <property type="entry name" value="GNAT_dom"/>
</dbReference>
<feature type="domain" description="N-acetyltransferase" evidence="1">
    <location>
        <begin position="1"/>
        <end position="138"/>
    </location>
</feature>
<evidence type="ECO:0000313" key="2">
    <source>
        <dbReference type="EMBL" id="KTD19419.1"/>
    </source>
</evidence>
<evidence type="ECO:0000259" key="1">
    <source>
        <dbReference type="PROSITE" id="PS51186"/>
    </source>
</evidence>
<dbReference type="GO" id="GO:0016747">
    <property type="term" value="F:acyltransferase activity, transferring groups other than amino-acyl groups"/>
    <property type="evidence" value="ECO:0007669"/>
    <property type="project" value="InterPro"/>
</dbReference>
<proteinExistence type="predicted"/>
<comment type="caution">
    <text evidence="2">The sequence shown here is derived from an EMBL/GenBank/DDBJ whole genome shotgun (WGS) entry which is preliminary data.</text>
</comment>
<evidence type="ECO:0000313" key="3">
    <source>
        <dbReference type="Proteomes" id="UP000054761"/>
    </source>
</evidence>
<sequence>MKNKIEFINQPAPSDVELLTKKINEETAEFGEAHPFAFLIRDNEKHIIAGANGFVIYGTVYTDQLWVDPKYRNQGLAKQIMDKVHEFGRLEGCKVATIQTMSFQNAVRFYKNLGYVPDFKRYGYVDNSYCIFMRKELD</sequence>
<organism evidence="2 3">
    <name type="scientific">Legionella israelensis</name>
    <dbReference type="NCBI Taxonomy" id="454"/>
    <lineage>
        <taxon>Bacteria</taxon>
        <taxon>Pseudomonadati</taxon>
        <taxon>Pseudomonadota</taxon>
        <taxon>Gammaproteobacteria</taxon>
        <taxon>Legionellales</taxon>
        <taxon>Legionellaceae</taxon>
        <taxon>Legionella</taxon>
    </lineage>
</organism>
<keyword evidence="3" id="KW-1185">Reference proteome</keyword>
<keyword evidence="2" id="KW-0808">Transferase</keyword>
<accession>A0A0W0VHA9</accession>
<dbReference type="Gene3D" id="3.40.630.30">
    <property type="match status" value="1"/>
</dbReference>
<dbReference type="Pfam" id="PF00583">
    <property type="entry name" value="Acetyltransf_1"/>
    <property type="match status" value="1"/>
</dbReference>
<dbReference type="PATRIC" id="fig|454.4.peg.2159"/>
<protein>
    <submittedName>
        <fullName evidence="2">N-acetyltransferase GCN5</fullName>
    </submittedName>
</protein>
<reference evidence="2 3" key="1">
    <citation type="submission" date="2015-11" db="EMBL/GenBank/DDBJ databases">
        <title>Genomic analysis of 38 Legionella species identifies large and diverse effector repertoires.</title>
        <authorList>
            <person name="Burstein D."/>
            <person name="Amaro F."/>
            <person name="Zusman T."/>
            <person name="Lifshitz Z."/>
            <person name="Cohen O."/>
            <person name="Gilbert J.A."/>
            <person name="Pupko T."/>
            <person name="Shuman H.A."/>
            <person name="Segal G."/>
        </authorList>
    </citation>
    <scope>NUCLEOTIDE SEQUENCE [LARGE SCALE GENOMIC DNA]</scope>
    <source>
        <strain evidence="2 3">Bercovier 4</strain>
    </source>
</reference>
<dbReference type="PROSITE" id="PS51186">
    <property type="entry name" value="GNAT"/>
    <property type="match status" value="1"/>
</dbReference>
<dbReference type="OrthoDB" id="9787920at2"/>
<dbReference type="AlphaFoldDB" id="A0A0W0VHA9"/>
<dbReference type="SUPFAM" id="SSF55729">
    <property type="entry name" value="Acyl-CoA N-acyltransferases (Nat)"/>
    <property type="match status" value="1"/>
</dbReference>
<dbReference type="EMBL" id="LNYH01000112">
    <property type="protein sequence ID" value="KTD19419.1"/>
    <property type="molecule type" value="Genomic_DNA"/>
</dbReference>